<dbReference type="InterPro" id="IPR016188">
    <property type="entry name" value="PurM-like_N"/>
</dbReference>
<reference evidence="8 9" key="1">
    <citation type="submission" date="2015-06" db="EMBL/GenBank/DDBJ databases">
        <title>New insights into the roles of widespread benthic archaea in carbon and nitrogen cycling.</title>
        <authorList>
            <person name="Lazar C.S."/>
            <person name="Baker B.J."/>
            <person name="Seitz K.W."/>
            <person name="Hyde A.S."/>
            <person name="Dick G.J."/>
            <person name="Hinrichs K.-U."/>
            <person name="Teske A.P."/>
        </authorList>
    </citation>
    <scope>NUCLEOTIDE SEQUENCE [LARGE SCALE GENOMIC DNA]</scope>
    <source>
        <strain evidence="8">DG-45</strain>
    </source>
</reference>
<evidence type="ECO:0000259" key="6">
    <source>
        <dbReference type="Pfam" id="PF00586"/>
    </source>
</evidence>
<dbReference type="PANTHER" id="PTHR10520">
    <property type="entry name" value="TRIFUNCTIONAL PURINE BIOSYNTHETIC PROTEIN ADENOSINE-3-RELATED"/>
    <property type="match status" value="1"/>
</dbReference>
<accession>A0A0M0BRS4</accession>
<dbReference type="Pfam" id="PF00586">
    <property type="entry name" value="AIRS"/>
    <property type="match status" value="1"/>
</dbReference>
<dbReference type="EMBL" id="LFWZ01000008">
    <property type="protein sequence ID" value="KON31292.1"/>
    <property type="molecule type" value="Genomic_DNA"/>
</dbReference>
<evidence type="ECO:0000256" key="1">
    <source>
        <dbReference type="ARBA" id="ARBA00004686"/>
    </source>
</evidence>
<dbReference type="AlphaFoldDB" id="A0A0M0BRS4"/>
<evidence type="ECO:0000313" key="8">
    <source>
        <dbReference type="EMBL" id="KON31292.1"/>
    </source>
</evidence>
<dbReference type="GO" id="GO:0004641">
    <property type="term" value="F:phosphoribosylformylglycinamidine cyclo-ligase activity"/>
    <property type="evidence" value="ECO:0007669"/>
    <property type="project" value="UniProtKB-EC"/>
</dbReference>
<comment type="pathway">
    <text evidence="1">Purine metabolism; IMP biosynthesis via de novo pathway; 5-amino-1-(5-phospho-D-ribosyl)imidazole from N(2)-formyl-N(1)-(5-phospho-D-ribosyl)glycinamide: step 2/2.</text>
</comment>
<gene>
    <name evidence="8" type="ORF">AC482_01285</name>
</gene>
<evidence type="ECO:0000313" key="9">
    <source>
        <dbReference type="Proteomes" id="UP000037210"/>
    </source>
</evidence>
<dbReference type="Proteomes" id="UP000037210">
    <property type="component" value="Unassembled WGS sequence"/>
</dbReference>
<comment type="caution">
    <text evidence="8">The sequence shown here is derived from an EMBL/GenBank/DDBJ whole genome shotgun (WGS) entry which is preliminary data.</text>
</comment>
<sequence length="376" mass="40042">MGVDVRKKGVEAFRGAVENLFPGAFCVVQRDPGDAGVGLVSHADSAGSKPVQAYLHWRETGDASWFGGLAQDVVAMNLDDILCVAAEPVAFVDYVAFNTILIDRVELLAALAKGFSGCFGALAEEGIHVLFAGGETADLPDQLRTLDVSGCIFGRVRLDRVVTGEGIAPGDAIVGLRSGGRARYEDGVNSGIMCNGLTLARSCLMEARYLERYPELAHPGRSRFTGRFRFDDRVDDLGMTVGEALLSPTRVFAPVAAAVLEKVGSAVHGMVHNTGGGQAKCLRLGGGVRYVKDRLPEADPIFRLIQREAGVGWREMYEDFNMGVGFELIVDPEAAEEVIGIAEGFGIGAQVIGQCEHSPGENSLIIDGAYGKFAYP</sequence>
<dbReference type="Pfam" id="PF02769">
    <property type="entry name" value="AIRS_C"/>
    <property type="match status" value="1"/>
</dbReference>
<protein>
    <recommendedName>
        <fullName evidence="2">phosphoribosylformylglycinamidine cyclo-ligase</fullName>
        <ecNumber evidence="2">6.3.3.1</ecNumber>
    </recommendedName>
</protein>
<dbReference type="InterPro" id="IPR036676">
    <property type="entry name" value="PurM-like_C_sf"/>
</dbReference>
<dbReference type="PANTHER" id="PTHR10520:SF12">
    <property type="entry name" value="TRIFUNCTIONAL PURINE BIOSYNTHETIC PROTEIN ADENOSINE-3"/>
    <property type="match status" value="1"/>
</dbReference>
<dbReference type="UniPathway" id="UPA00074">
    <property type="reaction ID" value="UER00129"/>
</dbReference>
<dbReference type="GO" id="GO:0005524">
    <property type="term" value="F:ATP binding"/>
    <property type="evidence" value="ECO:0007669"/>
    <property type="project" value="UniProtKB-KW"/>
</dbReference>
<dbReference type="SUPFAM" id="SSF55326">
    <property type="entry name" value="PurM N-terminal domain-like"/>
    <property type="match status" value="1"/>
</dbReference>
<name>A0A0M0BRS4_9ARCH</name>
<dbReference type="PATRIC" id="fig|1685127.3.peg.284"/>
<dbReference type="GO" id="GO:0004637">
    <property type="term" value="F:phosphoribosylamine-glycine ligase activity"/>
    <property type="evidence" value="ECO:0007669"/>
    <property type="project" value="TreeGrafter"/>
</dbReference>
<dbReference type="InterPro" id="IPR010918">
    <property type="entry name" value="PurM-like_C_dom"/>
</dbReference>
<dbReference type="SUPFAM" id="SSF56042">
    <property type="entry name" value="PurM C-terminal domain-like"/>
    <property type="match status" value="1"/>
</dbReference>
<keyword evidence="5" id="KW-0067">ATP-binding</keyword>
<keyword evidence="3" id="KW-0436">Ligase</keyword>
<evidence type="ECO:0000256" key="2">
    <source>
        <dbReference type="ARBA" id="ARBA00013047"/>
    </source>
</evidence>
<dbReference type="InterPro" id="IPR036921">
    <property type="entry name" value="PurM-like_N_sf"/>
</dbReference>
<evidence type="ECO:0000259" key="7">
    <source>
        <dbReference type="Pfam" id="PF02769"/>
    </source>
</evidence>
<dbReference type="InterPro" id="IPR004733">
    <property type="entry name" value="PurM_cligase"/>
</dbReference>
<dbReference type="GO" id="GO:0005829">
    <property type="term" value="C:cytosol"/>
    <property type="evidence" value="ECO:0007669"/>
    <property type="project" value="TreeGrafter"/>
</dbReference>
<feature type="domain" description="PurM-like C-terminal" evidence="7">
    <location>
        <begin position="169"/>
        <end position="360"/>
    </location>
</feature>
<dbReference type="GO" id="GO:0006189">
    <property type="term" value="P:'de novo' IMP biosynthetic process"/>
    <property type="evidence" value="ECO:0007669"/>
    <property type="project" value="UniProtKB-UniPathway"/>
</dbReference>
<evidence type="ECO:0000256" key="3">
    <source>
        <dbReference type="ARBA" id="ARBA00022598"/>
    </source>
</evidence>
<dbReference type="EC" id="6.3.3.1" evidence="2"/>
<proteinExistence type="predicted"/>
<feature type="domain" description="PurM-like N-terminal" evidence="6">
    <location>
        <begin position="36"/>
        <end position="156"/>
    </location>
</feature>
<dbReference type="Gene3D" id="3.30.1330.10">
    <property type="entry name" value="PurM-like, N-terminal domain"/>
    <property type="match status" value="1"/>
</dbReference>
<keyword evidence="4" id="KW-0547">Nucleotide-binding</keyword>
<organism evidence="8 9">
    <name type="scientific">miscellaneous Crenarchaeota group-15 archaeon DG-45</name>
    <dbReference type="NCBI Taxonomy" id="1685127"/>
    <lineage>
        <taxon>Archaea</taxon>
        <taxon>Candidatus Bathyarchaeota</taxon>
        <taxon>MCG-15</taxon>
    </lineage>
</organism>
<evidence type="ECO:0000256" key="5">
    <source>
        <dbReference type="ARBA" id="ARBA00022840"/>
    </source>
</evidence>
<dbReference type="Gene3D" id="3.90.650.10">
    <property type="entry name" value="PurM-like C-terminal domain"/>
    <property type="match status" value="1"/>
</dbReference>
<evidence type="ECO:0000256" key="4">
    <source>
        <dbReference type="ARBA" id="ARBA00022741"/>
    </source>
</evidence>
<dbReference type="GO" id="GO:0046084">
    <property type="term" value="P:adenine biosynthetic process"/>
    <property type="evidence" value="ECO:0007669"/>
    <property type="project" value="TreeGrafter"/>
</dbReference>